<dbReference type="EMBL" id="MT141521">
    <property type="protein sequence ID" value="QJA64546.1"/>
    <property type="molecule type" value="Genomic_DNA"/>
</dbReference>
<reference evidence="2" key="1">
    <citation type="submission" date="2020-03" db="EMBL/GenBank/DDBJ databases">
        <title>The deep terrestrial virosphere.</title>
        <authorList>
            <person name="Holmfeldt K."/>
            <person name="Nilsson E."/>
            <person name="Simone D."/>
            <person name="Lopez-Fernandez M."/>
            <person name="Wu X."/>
            <person name="de Brujin I."/>
            <person name="Lundin D."/>
            <person name="Andersson A."/>
            <person name="Bertilsson S."/>
            <person name="Dopson M."/>
        </authorList>
    </citation>
    <scope>NUCLEOTIDE SEQUENCE</scope>
    <source>
        <strain evidence="2">MM415A00115</strain>
        <strain evidence="1">MM415B00490</strain>
    </source>
</reference>
<proteinExistence type="predicted"/>
<evidence type="ECO:0000313" key="2">
    <source>
        <dbReference type="EMBL" id="QJI04820.1"/>
    </source>
</evidence>
<name>A0A6M3Y3K8_9ZZZZ</name>
<evidence type="ECO:0000313" key="1">
    <source>
        <dbReference type="EMBL" id="QJA64546.1"/>
    </source>
</evidence>
<sequence length="479" mass="52822">MAINYVQLKAYNSDLLKGAVKTYLTSDLSAVGAALTVRNITGFGVGDYILIGEFGQEKAEIVRLHASTAPTGSTITLAANTSFTHEKGTPIYRIDRNQVEFSRATTLTGAKSVLATSSILADELETIYEDSTNTTGYGFYRFKNEGDTTYTNYSESIPYAGYGSQTLKKIFDSALRKLGLIDALGEPQFSPVATRGAAFDAVCDCQEEIALLKHRWSYLLDFEVNISELATGQDTYSLPTNIAFENGQAAIQNVKIGSRDHLKYIDKEWLNNRRKNVVKTTLGAAISATTDTTVTLTDVSDFDDSGSIYVIDDDAEGYDTISYTSKTNSTNLLNGVTDITETHADAAIVWQGVDFGKPSHYTVYEDNIILDVPPDTDWNDYNLLADIYTTPTVVNDLADEAQFPSAVIKPYVAYYLAEIIDDGPSNRSQAFYSQYEKELSKLIDKENNGQFIKMQPNRKPDVTSNFANKIIRNAEDDNS</sequence>
<protein>
    <submittedName>
        <fullName evidence="2">Uncharacterized protein</fullName>
    </submittedName>
</protein>
<organism evidence="2">
    <name type="scientific">viral metagenome</name>
    <dbReference type="NCBI Taxonomy" id="1070528"/>
    <lineage>
        <taxon>unclassified sequences</taxon>
        <taxon>metagenomes</taxon>
        <taxon>organismal metagenomes</taxon>
    </lineage>
</organism>
<accession>A0A6M3Y3K8</accession>
<dbReference type="EMBL" id="MT145190">
    <property type="protein sequence ID" value="QJI04820.1"/>
    <property type="molecule type" value="Genomic_DNA"/>
</dbReference>
<gene>
    <name evidence="2" type="ORF">MM415A00115_0055</name>
    <name evidence="1" type="ORF">MM415B00490_0044</name>
</gene>
<dbReference type="AlphaFoldDB" id="A0A6M3Y3K8"/>